<dbReference type="Proteomes" id="UP000216984">
    <property type="component" value="Unassembled WGS sequence"/>
</dbReference>
<dbReference type="PRINTS" id="PR00080">
    <property type="entry name" value="SDRFAMILY"/>
</dbReference>
<dbReference type="Gene3D" id="3.40.50.720">
    <property type="entry name" value="NAD(P)-binding Rossmann-like Domain"/>
    <property type="match status" value="1"/>
</dbReference>
<dbReference type="InterPro" id="IPR057326">
    <property type="entry name" value="KR_dom"/>
</dbReference>
<evidence type="ECO:0000313" key="5">
    <source>
        <dbReference type="Proteomes" id="UP000216984"/>
    </source>
</evidence>
<dbReference type="Pfam" id="PF13561">
    <property type="entry name" value="adh_short_C2"/>
    <property type="match status" value="1"/>
</dbReference>
<dbReference type="PRINTS" id="PR00081">
    <property type="entry name" value="GDHRDH"/>
</dbReference>
<dbReference type="InterPro" id="IPR002347">
    <property type="entry name" value="SDR_fam"/>
</dbReference>
<feature type="domain" description="Ketoreductase" evidence="2">
    <location>
        <begin position="11"/>
        <end position="191"/>
    </location>
</feature>
<comment type="similarity">
    <text evidence="1">Belongs to the short-chain dehydrogenases/reductases (SDR) family.</text>
</comment>
<dbReference type="EMBL" id="NEFY01000003">
    <property type="protein sequence ID" value="OZC37042.1"/>
    <property type="molecule type" value="Genomic_DNA"/>
</dbReference>
<reference evidence="4 6" key="2">
    <citation type="submission" date="2019-07" db="EMBL/GenBank/DDBJ databases">
        <title>The pathways for chlorine oxyanion respiration interact through the shared metabolite chlorate.</title>
        <authorList>
            <person name="Barnum T.P."/>
            <person name="Cheng Y."/>
            <person name="Hill K.A."/>
            <person name="Lucas L.N."/>
            <person name="Carlson H.K."/>
            <person name="Coates J.D."/>
        </authorList>
    </citation>
    <scope>NUCLEOTIDE SEQUENCE [LARGE SCALE GENOMIC DNA]</scope>
    <source>
        <strain evidence="4">UCB</strain>
    </source>
</reference>
<dbReference type="NCBIfam" id="NF005559">
    <property type="entry name" value="PRK07231.1"/>
    <property type="match status" value="1"/>
</dbReference>
<evidence type="ECO:0000259" key="2">
    <source>
        <dbReference type="SMART" id="SM00822"/>
    </source>
</evidence>
<keyword evidence="5" id="KW-1185">Reference proteome</keyword>
<gene>
    <name evidence="3" type="ORF">B9Q17_09670</name>
    <name evidence="4" type="ORF">FHK81_14110</name>
</gene>
<dbReference type="SMART" id="SM00822">
    <property type="entry name" value="PKS_KR"/>
    <property type="match status" value="1"/>
</dbReference>
<dbReference type="InterPro" id="IPR036291">
    <property type="entry name" value="NAD(P)-bd_dom_sf"/>
</dbReference>
<dbReference type="FunFam" id="3.40.50.720:FF:000084">
    <property type="entry name" value="Short-chain dehydrogenase reductase"/>
    <property type="match status" value="1"/>
</dbReference>
<proteinExistence type="inferred from homology"/>
<dbReference type="AlphaFoldDB" id="A0A259W351"/>
<evidence type="ECO:0000313" key="4">
    <source>
        <dbReference type="EMBL" id="TVT31745.1"/>
    </source>
</evidence>
<evidence type="ECO:0000313" key="3">
    <source>
        <dbReference type="EMBL" id="OZC37042.1"/>
    </source>
</evidence>
<name>A0A259W351_9GAMM</name>
<accession>A0A259W351</accession>
<evidence type="ECO:0000313" key="6">
    <source>
        <dbReference type="Proteomes" id="UP000319142"/>
    </source>
</evidence>
<sequence length="255" mass="26957">MTNPLFDMTGKVAVITGSTKGIGRAIAEEMARCGARVVISSRKAEACEQVASEMRAQGFDAMAIACHVGKKEDLQNLVDKTNEAWGTIDVLVCNAATNPVYGPTAEMTDDAWDKIMDTNVKGTFWLTNMVLPQMAEKGSGSVVLLSSIAGIRGNTTIGTYGVSKAAEAALARNLAVEWGPKGIRVNSIAPGLIKTDFAKALWEDPVRVKRAEDKTPLRRIGDPIDIAGLAVFLATPASAYITGQVIVADGGETIC</sequence>
<reference evidence="3 5" key="1">
    <citation type="submission" date="2017-06" db="EMBL/GenBank/DDBJ databases">
        <title>Draft genome sequence of the halophilic bacterium Marinobacter vinifirmus FB1.</title>
        <authorList>
            <person name="Stepanov V.G."/>
            <person name="Roberts D.J."/>
            <person name="Fox G.E."/>
        </authorList>
    </citation>
    <scope>NUCLEOTIDE SEQUENCE [LARGE SCALE GENOMIC DNA]</scope>
    <source>
        <strain evidence="3 5">FB1</strain>
    </source>
</reference>
<dbReference type="PANTHER" id="PTHR43943:SF2">
    <property type="entry name" value="DEHYDROGENASE_REDUCTASE 4"/>
    <property type="match status" value="1"/>
</dbReference>
<dbReference type="EMBL" id="VMRX01000038">
    <property type="protein sequence ID" value="TVT31745.1"/>
    <property type="molecule type" value="Genomic_DNA"/>
</dbReference>
<organism evidence="4 6">
    <name type="scientific">Marinobacter vinifirmus</name>
    <dbReference type="NCBI Taxonomy" id="355591"/>
    <lineage>
        <taxon>Bacteria</taxon>
        <taxon>Pseudomonadati</taxon>
        <taxon>Pseudomonadota</taxon>
        <taxon>Gammaproteobacteria</taxon>
        <taxon>Pseudomonadales</taxon>
        <taxon>Marinobacteraceae</taxon>
        <taxon>Marinobacter</taxon>
    </lineage>
</organism>
<comment type="caution">
    <text evidence="4">The sequence shown here is derived from an EMBL/GenBank/DDBJ whole genome shotgun (WGS) entry which is preliminary data.</text>
</comment>
<dbReference type="RefSeq" id="WP_031210154.1">
    <property type="nucleotide sequence ID" value="NZ_NEFY01000003.1"/>
</dbReference>
<dbReference type="PANTHER" id="PTHR43943">
    <property type="entry name" value="DEHYDROGENASE/REDUCTASE (SDR FAMILY) MEMBER 4"/>
    <property type="match status" value="1"/>
</dbReference>
<dbReference type="SUPFAM" id="SSF51735">
    <property type="entry name" value="NAD(P)-binding Rossmann-fold domains"/>
    <property type="match status" value="1"/>
</dbReference>
<protein>
    <submittedName>
        <fullName evidence="4">SDR family oxidoreductase</fullName>
    </submittedName>
    <submittedName>
        <fullName evidence="3">Short-chain dehydrogenase</fullName>
    </submittedName>
</protein>
<dbReference type="Proteomes" id="UP000319142">
    <property type="component" value="Unassembled WGS sequence"/>
</dbReference>
<evidence type="ECO:0000256" key="1">
    <source>
        <dbReference type="ARBA" id="ARBA00006484"/>
    </source>
</evidence>